<dbReference type="Proteomes" id="UP001054837">
    <property type="component" value="Unassembled WGS sequence"/>
</dbReference>
<evidence type="ECO:0000313" key="1">
    <source>
        <dbReference type="EMBL" id="GIY91312.1"/>
    </source>
</evidence>
<comment type="caution">
    <text evidence="1">The sequence shown here is derived from an EMBL/GenBank/DDBJ whole genome shotgun (WGS) entry which is preliminary data.</text>
</comment>
<proteinExistence type="predicted"/>
<evidence type="ECO:0000313" key="2">
    <source>
        <dbReference type="Proteomes" id="UP001054837"/>
    </source>
</evidence>
<gene>
    <name evidence="1" type="ORF">CDAR_371651</name>
</gene>
<dbReference type="AlphaFoldDB" id="A0AAV4X828"/>
<dbReference type="EMBL" id="BPLQ01015732">
    <property type="protein sequence ID" value="GIY91312.1"/>
    <property type="molecule type" value="Genomic_DNA"/>
</dbReference>
<name>A0AAV4X828_9ARAC</name>
<organism evidence="1 2">
    <name type="scientific">Caerostris darwini</name>
    <dbReference type="NCBI Taxonomy" id="1538125"/>
    <lineage>
        <taxon>Eukaryota</taxon>
        <taxon>Metazoa</taxon>
        <taxon>Ecdysozoa</taxon>
        <taxon>Arthropoda</taxon>
        <taxon>Chelicerata</taxon>
        <taxon>Arachnida</taxon>
        <taxon>Araneae</taxon>
        <taxon>Araneomorphae</taxon>
        <taxon>Entelegynae</taxon>
        <taxon>Araneoidea</taxon>
        <taxon>Araneidae</taxon>
        <taxon>Caerostris</taxon>
    </lineage>
</organism>
<sequence length="93" mass="10539">MPYFNQTVTKTLNNFHSGSVLCVFFFTDSLFPECESSLHQILTFNYLTRVAITNASQLASSYVAYSQNLSLPTSGSKVRFLGINELGHKKYRF</sequence>
<accession>A0AAV4X828</accession>
<reference evidence="1 2" key="1">
    <citation type="submission" date="2021-06" db="EMBL/GenBank/DDBJ databases">
        <title>Caerostris darwini draft genome.</title>
        <authorList>
            <person name="Kono N."/>
            <person name="Arakawa K."/>
        </authorList>
    </citation>
    <scope>NUCLEOTIDE SEQUENCE [LARGE SCALE GENOMIC DNA]</scope>
</reference>
<keyword evidence="2" id="KW-1185">Reference proteome</keyword>
<protein>
    <submittedName>
        <fullName evidence="1">Uncharacterized protein</fullName>
    </submittedName>
</protein>